<protein>
    <submittedName>
        <fullName evidence="2">Uncharacterized protein</fullName>
    </submittedName>
</protein>
<dbReference type="Proteomes" id="UP000241769">
    <property type="component" value="Unassembled WGS sequence"/>
</dbReference>
<dbReference type="InParanoid" id="A0A2P6MP35"/>
<comment type="caution">
    <text evidence="2">The sequence shown here is derived from an EMBL/GenBank/DDBJ whole genome shotgun (WGS) entry which is preliminary data.</text>
</comment>
<feature type="transmembrane region" description="Helical" evidence="1">
    <location>
        <begin position="301"/>
        <end position="319"/>
    </location>
</feature>
<keyword evidence="1" id="KW-0812">Transmembrane</keyword>
<sequence>MCFHNYSKTTTPIKETTLLSSSDIKRPIDPEEASEFDFKEMEDHLTVATIFHRGQTDDAELADEFVSDPAEMKEDSCGVDVLNQNQRDSSSSPWVRSCTIIKVGSIAQGMFHLHMEEIIHRGADVCNESFLIDGREVKREQILLTNHLDAKGPILECQDGKTWWTTSTNIHQHWSAMMDRKYSNKTDSEETSIITHVTKTSLFLQCSHLGNRHGRGLSFRARWELKSLPFRTLFVTTADNIDYNQSLPLLPQIEALVKEQRFQDGVSALIELGAIYAAALTSVMIAKFLVNKKWNTLRNVLVAFSIVAILIAPAIVPLTGLFVPDFLRGAFGFIVALRLAHIFFIEDAAVVRSWNLALFFCSIVAFPMRLDKMKPADADRFRAKWSRTESIKKIVWCAFKFLGTQAVLFFLIPNQHQLETAPTVNHIINCFSLSLVVYTLLSATSEASFAACGLICGIPMKD</sequence>
<feature type="transmembrane region" description="Helical" evidence="1">
    <location>
        <begin position="391"/>
        <end position="412"/>
    </location>
</feature>
<gene>
    <name evidence="2" type="ORF">PROFUN_16826</name>
</gene>
<accession>A0A2P6MP35</accession>
<feature type="transmembrane region" description="Helical" evidence="1">
    <location>
        <begin position="268"/>
        <end position="289"/>
    </location>
</feature>
<feature type="non-terminal residue" evidence="2">
    <location>
        <position position="462"/>
    </location>
</feature>
<feature type="transmembrane region" description="Helical" evidence="1">
    <location>
        <begin position="351"/>
        <end position="370"/>
    </location>
</feature>
<dbReference type="AlphaFoldDB" id="A0A2P6MP35"/>
<keyword evidence="3" id="KW-1185">Reference proteome</keyword>
<keyword evidence="1" id="KW-1133">Transmembrane helix</keyword>
<dbReference type="EMBL" id="MDYQ01000611">
    <property type="protein sequence ID" value="PRP73426.1"/>
    <property type="molecule type" value="Genomic_DNA"/>
</dbReference>
<evidence type="ECO:0000313" key="2">
    <source>
        <dbReference type="EMBL" id="PRP73426.1"/>
    </source>
</evidence>
<evidence type="ECO:0000256" key="1">
    <source>
        <dbReference type="SAM" id="Phobius"/>
    </source>
</evidence>
<reference evidence="2 3" key="1">
    <citation type="journal article" date="2018" name="Genome Biol. Evol.">
        <title>Multiple Roots of Fruiting Body Formation in Amoebozoa.</title>
        <authorList>
            <person name="Hillmann F."/>
            <person name="Forbes G."/>
            <person name="Novohradska S."/>
            <person name="Ferling I."/>
            <person name="Riege K."/>
            <person name="Groth M."/>
            <person name="Westermann M."/>
            <person name="Marz M."/>
            <person name="Spaller T."/>
            <person name="Winckler T."/>
            <person name="Schaap P."/>
            <person name="Glockner G."/>
        </authorList>
    </citation>
    <scope>NUCLEOTIDE SEQUENCE [LARGE SCALE GENOMIC DNA]</scope>
    <source>
        <strain evidence="2 3">Jena</strain>
    </source>
</reference>
<name>A0A2P6MP35_9EUKA</name>
<organism evidence="2 3">
    <name type="scientific">Planoprotostelium fungivorum</name>
    <dbReference type="NCBI Taxonomy" id="1890364"/>
    <lineage>
        <taxon>Eukaryota</taxon>
        <taxon>Amoebozoa</taxon>
        <taxon>Evosea</taxon>
        <taxon>Variosea</taxon>
        <taxon>Cavosteliida</taxon>
        <taxon>Cavosteliaceae</taxon>
        <taxon>Planoprotostelium</taxon>
    </lineage>
</organism>
<proteinExistence type="predicted"/>
<evidence type="ECO:0000313" key="3">
    <source>
        <dbReference type="Proteomes" id="UP000241769"/>
    </source>
</evidence>
<keyword evidence="1" id="KW-0472">Membrane</keyword>